<dbReference type="SUPFAM" id="SSF54236">
    <property type="entry name" value="Ubiquitin-like"/>
    <property type="match status" value="1"/>
</dbReference>
<dbReference type="Proteomes" id="UP001519296">
    <property type="component" value="Unassembled WGS sequence"/>
</dbReference>
<dbReference type="EMBL" id="PRDG01000008">
    <property type="protein sequence ID" value="MBP2624319.1"/>
    <property type="molecule type" value="Genomic_DNA"/>
</dbReference>
<protein>
    <submittedName>
        <fullName evidence="1">Secretion accessory protein EsaB/YukD</fullName>
    </submittedName>
</protein>
<accession>A0ABS5B8E3</accession>
<dbReference type="Gene3D" id="3.10.20.90">
    <property type="entry name" value="Phosphatidylinositol 3-kinase Catalytic Subunit, Chain A, domain 1"/>
    <property type="match status" value="1"/>
</dbReference>
<organism evidence="1 2">
    <name type="scientific">Streptococcus oricebi</name>
    <dbReference type="NCBI Taxonomy" id="1547447"/>
    <lineage>
        <taxon>Bacteria</taxon>
        <taxon>Bacillati</taxon>
        <taxon>Bacillota</taxon>
        <taxon>Bacilli</taxon>
        <taxon>Lactobacillales</taxon>
        <taxon>Streptococcaceae</taxon>
        <taxon>Streptococcus</taxon>
    </lineage>
</organism>
<evidence type="ECO:0000313" key="1">
    <source>
        <dbReference type="EMBL" id="MBP2624319.1"/>
    </source>
</evidence>
<gene>
    <name evidence="1" type="ORF">C4K46_10360</name>
</gene>
<sequence>MEQHINISLRLSDKDLDIRIPTKIEIRRLIKEIDSIFGYNKQRKKYQLRVINKGILLDEGKILSDYPVTTGDLVEIEEII</sequence>
<dbReference type="InterPro" id="IPR029071">
    <property type="entry name" value="Ubiquitin-like_domsf"/>
</dbReference>
<evidence type="ECO:0000313" key="2">
    <source>
        <dbReference type="Proteomes" id="UP001519296"/>
    </source>
</evidence>
<dbReference type="RefSeq" id="WP_209629181.1">
    <property type="nucleotide sequence ID" value="NZ_PRDG01000008.1"/>
</dbReference>
<proteinExistence type="predicted"/>
<reference evidence="1 2" key="1">
    <citation type="submission" date="2018-02" db="EMBL/GenBank/DDBJ databases">
        <title>Draft genome sequence of Streptococcus oricebi CCUG 70868T type strain.</title>
        <authorList>
            <person name="Mendez V."/>
            <person name="Salva-Serra F."/>
            <person name="Jaen-Luchoro D."/>
            <person name="Gonzales-Siles L."/>
            <person name="Karlsson R."/>
            <person name="Engstrom-Jakobsson H."/>
            <person name="Busquets A."/>
            <person name="Gomila M."/>
            <person name="Pineiro-Iglesias B."/>
            <person name="Bennasar-Figueras A."/>
            <person name="Seeger M."/>
            <person name="Moore E."/>
        </authorList>
    </citation>
    <scope>NUCLEOTIDE SEQUENCE [LARGE SCALE GENOMIC DNA]</scope>
    <source>
        <strain evidence="1 2">CCUG 70868</strain>
    </source>
</reference>
<comment type="caution">
    <text evidence="1">The sequence shown here is derived from an EMBL/GenBank/DDBJ whole genome shotgun (WGS) entry which is preliminary data.</text>
</comment>
<name>A0ABS5B8E3_9STRE</name>
<keyword evidence="2" id="KW-1185">Reference proteome</keyword>
<dbReference type="InterPro" id="IPR024962">
    <property type="entry name" value="YukD-like"/>
</dbReference>
<dbReference type="Pfam" id="PF08817">
    <property type="entry name" value="YukD"/>
    <property type="match status" value="1"/>
</dbReference>